<evidence type="ECO:0000256" key="2">
    <source>
        <dbReference type="ARBA" id="ARBA00023125"/>
    </source>
</evidence>
<evidence type="ECO:0000313" key="5">
    <source>
        <dbReference type="EMBL" id="ANG64145.1"/>
    </source>
</evidence>
<evidence type="ECO:0000256" key="3">
    <source>
        <dbReference type="ARBA" id="ARBA00023163"/>
    </source>
</evidence>
<gene>
    <name evidence="5" type="ORF">A8C75_17815</name>
</gene>
<feature type="domain" description="HTH gntR-type" evidence="4">
    <location>
        <begin position="11"/>
        <end position="78"/>
    </location>
</feature>
<dbReference type="Gene3D" id="1.20.120.530">
    <property type="entry name" value="GntR ligand-binding domain-like"/>
    <property type="match status" value="1"/>
</dbReference>
<keyword evidence="3" id="KW-0804">Transcription</keyword>
<keyword evidence="1" id="KW-0805">Transcription regulation</keyword>
<dbReference type="OrthoDB" id="8066003at2"/>
<protein>
    <submittedName>
        <fullName evidence="5">GntR family transcriptional regulator</fullName>
    </submittedName>
</protein>
<evidence type="ECO:0000259" key="4">
    <source>
        <dbReference type="PROSITE" id="PS50949"/>
    </source>
</evidence>
<accession>A0A1A9F1V9</accession>
<dbReference type="KEGG" id="mars:A8C75_17815"/>
<organism evidence="5 6">
    <name type="scientific">Marinobacterium aestuarii</name>
    <dbReference type="NCBI Taxonomy" id="1821621"/>
    <lineage>
        <taxon>Bacteria</taxon>
        <taxon>Pseudomonadati</taxon>
        <taxon>Pseudomonadota</taxon>
        <taxon>Gammaproteobacteria</taxon>
        <taxon>Oceanospirillales</taxon>
        <taxon>Oceanospirillaceae</taxon>
        <taxon>Marinobacterium</taxon>
    </lineage>
</organism>
<dbReference type="AlphaFoldDB" id="A0A1A9F1V9"/>
<dbReference type="Pfam" id="PF07729">
    <property type="entry name" value="FCD"/>
    <property type="match status" value="1"/>
</dbReference>
<dbReference type="SUPFAM" id="SSF46785">
    <property type="entry name" value="Winged helix' DNA-binding domain"/>
    <property type="match status" value="2"/>
</dbReference>
<keyword evidence="2" id="KW-0238">DNA-binding</keyword>
<dbReference type="InterPro" id="IPR011711">
    <property type="entry name" value="GntR_C"/>
</dbReference>
<dbReference type="InterPro" id="IPR008920">
    <property type="entry name" value="TF_FadR/GntR_C"/>
</dbReference>
<dbReference type="Gene3D" id="1.10.10.10">
    <property type="entry name" value="Winged helix-like DNA-binding domain superfamily/Winged helix DNA-binding domain"/>
    <property type="match status" value="2"/>
</dbReference>
<dbReference type="PROSITE" id="PS50949">
    <property type="entry name" value="HTH_GNTR"/>
    <property type="match status" value="1"/>
</dbReference>
<sequence length="333" mass="37212">MKKPDKDGSTRPRYMTIRDSLRTSLNQGRITPGLVLLEEPIAQVFGTSRAPVRRALELLHDEGLICRFEGRGYLATRQDAPVEPVRLTLSETSLGLDQATTAVDTRPSADRIFAQVEEAVATCIAFGHFRIYETELSEHFGVSRTIAREVLSRLRDRGLIEKNPHSNWVAGPLTARAVAEDYAIRALLEPAALKESAPYLDHDTLLAMRERLERLMAGPQAPTTSAIALIEADLHERCLEHAKNRKAAAIIRQSQLPIMVNRIFFNTLGATCQEPIFMEHKLVLDHLLHNAIDAAAASLEAHLRSAAERTKRRLKVLSVFPEPDLPRYLVRIA</sequence>
<name>A0A1A9F1V9_9GAMM</name>
<reference evidence="6" key="1">
    <citation type="submission" date="2016-05" db="EMBL/GenBank/DDBJ databases">
        <authorList>
            <person name="Baek K."/>
            <person name="Yang S.-J."/>
        </authorList>
    </citation>
    <scope>NUCLEOTIDE SEQUENCE [LARGE SCALE GENOMIC DNA]</scope>
    <source>
        <strain evidence="6">ST58-10</strain>
    </source>
</reference>
<dbReference type="RefSeq" id="WP_067385493.1">
    <property type="nucleotide sequence ID" value="NZ_CP015839.1"/>
</dbReference>
<proteinExistence type="predicted"/>
<dbReference type="Pfam" id="PF00392">
    <property type="entry name" value="GntR"/>
    <property type="match status" value="1"/>
</dbReference>
<dbReference type="InterPro" id="IPR000524">
    <property type="entry name" value="Tscrpt_reg_HTH_GntR"/>
</dbReference>
<dbReference type="InterPro" id="IPR036388">
    <property type="entry name" value="WH-like_DNA-bd_sf"/>
</dbReference>
<dbReference type="GO" id="GO:0003700">
    <property type="term" value="F:DNA-binding transcription factor activity"/>
    <property type="evidence" value="ECO:0007669"/>
    <property type="project" value="InterPro"/>
</dbReference>
<dbReference type="STRING" id="1821621.A8C75_17815"/>
<dbReference type="SMART" id="SM00345">
    <property type="entry name" value="HTH_GNTR"/>
    <property type="match status" value="2"/>
</dbReference>
<dbReference type="SUPFAM" id="SSF48008">
    <property type="entry name" value="GntR ligand-binding domain-like"/>
    <property type="match status" value="1"/>
</dbReference>
<dbReference type="GO" id="GO:0003677">
    <property type="term" value="F:DNA binding"/>
    <property type="evidence" value="ECO:0007669"/>
    <property type="project" value="UniProtKB-KW"/>
</dbReference>
<dbReference type="SMART" id="SM00895">
    <property type="entry name" value="FCD"/>
    <property type="match status" value="1"/>
</dbReference>
<dbReference type="PANTHER" id="PTHR43537:SF24">
    <property type="entry name" value="GLUCONATE OPERON TRANSCRIPTIONAL REPRESSOR"/>
    <property type="match status" value="1"/>
</dbReference>
<dbReference type="InterPro" id="IPR036390">
    <property type="entry name" value="WH_DNA-bd_sf"/>
</dbReference>
<keyword evidence="6" id="KW-1185">Reference proteome</keyword>
<evidence type="ECO:0000256" key="1">
    <source>
        <dbReference type="ARBA" id="ARBA00023015"/>
    </source>
</evidence>
<dbReference type="PANTHER" id="PTHR43537">
    <property type="entry name" value="TRANSCRIPTIONAL REGULATOR, GNTR FAMILY"/>
    <property type="match status" value="1"/>
</dbReference>
<dbReference type="EMBL" id="CP015839">
    <property type="protein sequence ID" value="ANG64145.1"/>
    <property type="molecule type" value="Genomic_DNA"/>
</dbReference>
<dbReference type="Proteomes" id="UP000078070">
    <property type="component" value="Chromosome"/>
</dbReference>
<evidence type="ECO:0000313" key="6">
    <source>
        <dbReference type="Proteomes" id="UP000078070"/>
    </source>
</evidence>
<reference evidence="5 6" key="2">
    <citation type="journal article" date="2018" name="Int. J. Syst. Evol. Microbiol.">
        <title>Marinobacterium aestuarii sp. nov., a benzene-degrading marine bacterium isolated from estuary sediment.</title>
        <authorList>
            <person name="Bae S.S."/>
            <person name="Jung J."/>
            <person name="Chung D."/>
            <person name="Baek K."/>
        </authorList>
    </citation>
    <scope>NUCLEOTIDE SEQUENCE [LARGE SCALE GENOMIC DNA]</scope>
    <source>
        <strain evidence="5 6">ST58-10</strain>
    </source>
</reference>